<reference evidence="1" key="1">
    <citation type="submission" date="2018-02" db="EMBL/GenBank/DDBJ databases">
        <title>Rhizophora mucronata_Transcriptome.</title>
        <authorList>
            <person name="Meera S.P."/>
            <person name="Sreeshan A."/>
            <person name="Augustine A."/>
        </authorList>
    </citation>
    <scope>NUCLEOTIDE SEQUENCE</scope>
    <source>
        <tissue evidence="1">Leaf</tissue>
    </source>
</reference>
<name>A0A2P2NYC4_RHIMU</name>
<evidence type="ECO:0000313" key="1">
    <source>
        <dbReference type="EMBL" id="MBX47453.1"/>
    </source>
</evidence>
<dbReference type="AlphaFoldDB" id="A0A2P2NYC4"/>
<dbReference type="EMBL" id="GGEC01066969">
    <property type="protein sequence ID" value="MBX47453.1"/>
    <property type="molecule type" value="Transcribed_RNA"/>
</dbReference>
<proteinExistence type="predicted"/>
<organism evidence="1">
    <name type="scientific">Rhizophora mucronata</name>
    <name type="common">Asiatic mangrove</name>
    <dbReference type="NCBI Taxonomy" id="61149"/>
    <lineage>
        <taxon>Eukaryota</taxon>
        <taxon>Viridiplantae</taxon>
        <taxon>Streptophyta</taxon>
        <taxon>Embryophyta</taxon>
        <taxon>Tracheophyta</taxon>
        <taxon>Spermatophyta</taxon>
        <taxon>Magnoliopsida</taxon>
        <taxon>eudicotyledons</taxon>
        <taxon>Gunneridae</taxon>
        <taxon>Pentapetalae</taxon>
        <taxon>rosids</taxon>
        <taxon>fabids</taxon>
        <taxon>Malpighiales</taxon>
        <taxon>Rhizophoraceae</taxon>
        <taxon>Rhizophora</taxon>
    </lineage>
</organism>
<accession>A0A2P2NYC4</accession>
<sequence length="49" mass="5761">MLHRSHHTRGQWKTWSLDLSPSTTNLRESPVELQVHSMCFSLRTRQGNL</sequence>
<protein>
    <submittedName>
        <fullName evidence="1">Uncharacterized protein</fullName>
    </submittedName>
</protein>